<keyword evidence="2" id="KW-1185">Reference proteome</keyword>
<organism evidence="1 2">
    <name type="scientific">Parelaphostrongylus tenuis</name>
    <name type="common">Meningeal worm</name>
    <dbReference type="NCBI Taxonomy" id="148309"/>
    <lineage>
        <taxon>Eukaryota</taxon>
        <taxon>Metazoa</taxon>
        <taxon>Ecdysozoa</taxon>
        <taxon>Nematoda</taxon>
        <taxon>Chromadorea</taxon>
        <taxon>Rhabditida</taxon>
        <taxon>Rhabditina</taxon>
        <taxon>Rhabditomorpha</taxon>
        <taxon>Strongyloidea</taxon>
        <taxon>Metastrongylidae</taxon>
        <taxon>Parelaphostrongylus</taxon>
    </lineage>
</organism>
<protein>
    <submittedName>
        <fullName evidence="1">Uncharacterized protein</fullName>
    </submittedName>
</protein>
<comment type="caution">
    <text evidence="1">The sequence shown here is derived from an EMBL/GenBank/DDBJ whole genome shotgun (WGS) entry which is preliminary data.</text>
</comment>
<proteinExistence type="predicted"/>
<dbReference type="Proteomes" id="UP001196413">
    <property type="component" value="Unassembled WGS sequence"/>
</dbReference>
<dbReference type="EMBL" id="JAHQIW010007488">
    <property type="protein sequence ID" value="KAJ1374827.1"/>
    <property type="molecule type" value="Genomic_DNA"/>
</dbReference>
<name>A0AAD5WLF4_PARTN</name>
<evidence type="ECO:0000313" key="1">
    <source>
        <dbReference type="EMBL" id="KAJ1374827.1"/>
    </source>
</evidence>
<accession>A0AAD5WLF4</accession>
<dbReference type="AlphaFoldDB" id="A0AAD5WLF4"/>
<gene>
    <name evidence="1" type="ORF">KIN20_037750</name>
</gene>
<evidence type="ECO:0000313" key="2">
    <source>
        <dbReference type="Proteomes" id="UP001196413"/>
    </source>
</evidence>
<sequence>MRSQLNERPGSVVSRRKQVNREKISWTTVSKQPFTQKHLFNNQQLIKSTSNSNSIPDNHYRSTVYPYCLKNRTFYNQQLAHSRKSIIIT</sequence>
<reference evidence="1" key="1">
    <citation type="submission" date="2021-06" db="EMBL/GenBank/DDBJ databases">
        <title>Parelaphostrongylus tenuis whole genome reference sequence.</title>
        <authorList>
            <person name="Garwood T.J."/>
            <person name="Larsen P.A."/>
            <person name="Fountain-Jones N.M."/>
            <person name="Garbe J.R."/>
            <person name="Macchietto M.G."/>
            <person name="Kania S.A."/>
            <person name="Gerhold R.W."/>
            <person name="Richards J.E."/>
            <person name="Wolf T.M."/>
        </authorList>
    </citation>
    <scope>NUCLEOTIDE SEQUENCE</scope>
    <source>
        <strain evidence="1">MNPRO001-30</strain>
        <tissue evidence="1">Meninges</tissue>
    </source>
</reference>